<dbReference type="GO" id="GO:0006666">
    <property type="term" value="P:3-keto-sphinganine metabolic process"/>
    <property type="evidence" value="ECO:0007669"/>
    <property type="project" value="InterPro"/>
</dbReference>
<feature type="domain" description="Ketoreductase" evidence="13">
    <location>
        <begin position="41"/>
        <end position="226"/>
    </location>
</feature>
<dbReference type="PANTHER" id="PTHR43550">
    <property type="entry name" value="3-KETODIHYDROSPHINGOSINE REDUCTASE"/>
    <property type="match status" value="1"/>
</dbReference>
<evidence type="ECO:0000256" key="5">
    <source>
        <dbReference type="ARBA" id="ARBA00022824"/>
    </source>
</evidence>
<keyword evidence="12" id="KW-1133">Transmembrane helix</keyword>
<name>A0A7S0RQF0_9CHLO</name>
<keyword evidence="12" id="KW-0472">Membrane</keyword>
<dbReference type="Gene3D" id="3.40.50.720">
    <property type="entry name" value="NAD(P)-binding Rossmann-like Domain"/>
    <property type="match status" value="1"/>
</dbReference>
<gene>
    <name evidence="14" type="ORF">POBO1169_LOCUS16606</name>
</gene>
<dbReference type="FunFam" id="3.40.50.720:FF:000468">
    <property type="entry name" value="Short-chain dehydrogenase, putative"/>
    <property type="match status" value="1"/>
</dbReference>
<evidence type="ECO:0000313" key="14">
    <source>
        <dbReference type="EMBL" id="CAD8683925.1"/>
    </source>
</evidence>
<dbReference type="CDD" id="cd08939">
    <property type="entry name" value="KDSR-like_SDR_c"/>
    <property type="match status" value="1"/>
</dbReference>
<dbReference type="GO" id="GO:0047560">
    <property type="term" value="F:3-dehydrosphinganine reductase activity"/>
    <property type="evidence" value="ECO:0007669"/>
    <property type="project" value="UniProtKB-EC"/>
</dbReference>
<sequence>MLDCIKDCTWCTTLLWMAVMGVAALIFNWLRGPKAINLSDKHVLITGGSSGIGEACAAICVSLGAKVSIIARNEQQLKEASQRILAGNKKTGEGSVNCVSADVSDADKMKAAVASAEAFHGEVDVVICSAGIALPKKFSETKTEEFERLMRVNFMGTVNTIQAAYASVTRKPGGRIVLVSSQAGQVGIFGYTGYSASKFALRGFAEALQMEVRSAGATVTIAYPPDTDTPQLKMENEIKPQETKLISDNGAFPPEQVARSIVDAAARGVFQAYIGLDGWMLAKLTAGMSPQPVPLEAIVEVALMPLLRIISLVYQKMWSIQISNYQKKQKAHES</sequence>
<dbReference type="GO" id="GO:0000166">
    <property type="term" value="F:nucleotide binding"/>
    <property type="evidence" value="ECO:0007669"/>
    <property type="project" value="UniProtKB-KW"/>
</dbReference>
<dbReference type="PRINTS" id="PR00080">
    <property type="entry name" value="SDRFAMILY"/>
</dbReference>
<reference evidence="14" key="1">
    <citation type="submission" date="2021-01" db="EMBL/GenBank/DDBJ databases">
        <authorList>
            <person name="Corre E."/>
            <person name="Pelletier E."/>
            <person name="Niang G."/>
            <person name="Scheremetjew M."/>
            <person name="Finn R."/>
            <person name="Kale V."/>
            <person name="Holt S."/>
            <person name="Cochrane G."/>
            <person name="Meng A."/>
            <person name="Brown T."/>
            <person name="Cohen L."/>
        </authorList>
    </citation>
    <scope>NUCLEOTIDE SEQUENCE</scope>
    <source>
        <strain evidence="14">CCMP722</strain>
    </source>
</reference>
<keyword evidence="5" id="KW-0256">Endoplasmic reticulum</keyword>
<evidence type="ECO:0000256" key="9">
    <source>
        <dbReference type="ARBA" id="ARBA00023098"/>
    </source>
</evidence>
<dbReference type="SUPFAM" id="SSF51735">
    <property type="entry name" value="NAD(P)-binding Rossmann-fold domains"/>
    <property type="match status" value="1"/>
</dbReference>
<evidence type="ECO:0000256" key="10">
    <source>
        <dbReference type="ARBA" id="ARBA00026112"/>
    </source>
</evidence>
<evidence type="ECO:0000256" key="1">
    <source>
        <dbReference type="ARBA" id="ARBA00004240"/>
    </source>
</evidence>
<dbReference type="EMBL" id="HBFA01032967">
    <property type="protein sequence ID" value="CAD8683925.1"/>
    <property type="molecule type" value="Transcribed_RNA"/>
</dbReference>
<evidence type="ECO:0000256" key="8">
    <source>
        <dbReference type="ARBA" id="ARBA00023002"/>
    </source>
</evidence>
<dbReference type="InterPro" id="IPR036291">
    <property type="entry name" value="NAD(P)-bd_dom_sf"/>
</dbReference>
<dbReference type="SMART" id="SM00822">
    <property type="entry name" value="PKS_KR"/>
    <property type="match status" value="1"/>
</dbReference>
<dbReference type="PRINTS" id="PR00081">
    <property type="entry name" value="GDHRDH"/>
</dbReference>
<keyword evidence="7" id="KW-0746">Sphingolipid metabolism</keyword>
<evidence type="ECO:0000259" key="13">
    <source>
        <dbReference type="SMART" id="SM00822"/>
    </source>
</evidence>
<proteinExistence type="inferred from homology"/>
<comment type="similarity">
    <text evidence="11">Belongs to the short-chain dehydrogenases/reductases (SDR) family.</text>
</comment>
<evidence type="ECO:0000256" key="6">
    <source>
        <dbReference type="ARBA" id="ARBA00022857"/>
    </source>
</evidence>
<accession>A0A7S0RQF0</accession>
<keyword evidence="12" id="KW-0812">Transmembrane</keyword>
<protein>
    <recommendedName>
        <fullName evidence="10">3-dehydrosphinganine reductase</fullName>
        <ecNumber evidence="10">1.1.1.102</ecNumber>
    </recommendedName>
</protein>
<comment type="pathway">
    <text evidence="2">Lipid metabolism; sphingolipid metabolism.</text>
</comment>
<dbReference type="PROSITE" id="PS00061">
    <property type="entry name" value="ADH_SHORT"/>
    <property type="match status" value="1"/>
</dbReference>
<evidence type="ECO:0000256" key="11">
    <source>
        <dbReference type="RuleBase" id="RU000363"/>
    </source>
</evidence>
<evidence type="ECO:0000256" key="3">
    <source>
        <dbReference type="ARBA" id="ARBA00004991"/>
    </source>
</evidence>
<comment type="subcellular location">
    <subcellularLocation>
        <location evidence="1">Endoplasmic reticulum</location>
    </subcellularLocation>
</comment>
<dbReference type="EC" id="1.1.1.102" evidence="10"/>
<evidence type="ECO:0000256" key="4">
    <source>
        <dbReference type="ARBA" id="ARBA00022741"/>
    </source>
</evidence>
<dbReference type="InterPro" id="IPR002347">
    <property type="entry name" value="SDR_fam"/>
</dbReference>
<evidence type="ECO:0000256" key="2">
    <source>
        <dbReference type="ARBA" id="ARBA00004760"/>
    </source>
</evidence>
<evidence type="ECO:0000256" key="7">
    <source>
        <dbReference type="ARBA" id="ARBA00022919"/>
    </source>
</evidence>
<keyword evidence="9" id="KW-0443">Lipid metabolism</keyword>
<feature type="transmembrane region" description="Helical" evidence="12">
    <location>
        <begin position="12"/>
        <end position="30"/>
    </location>
</feature>
<evidence type="ECO:0000256" key="12">
    <source>
        <dbReference type="SAM" id="Phobius"/>
    </source>
</evidence>
<dbReference type="GO" id="GO:0005789">
    <property type="term" value="C:endoplasmic reticulum membrane"/>
    <property type="evidence" value="ECO:0007669"/>
    <property type="project" value="TreeGrafter"/>
</dbReference>
<comment type="pathway">
    <text evidence="3">Sphingolipid metabolism.</text>
</comment>
<dbReference type="InterPro" id="IPR057326">
    <property type="entry name" value="KR_dom"/>
</dbReference>
<keyword evidence="4" id="KW-0547">Nucleotide-binding</keyword>
<keyword evidence="8" id="KW-0560">Oxidoreductase</keyword>
<organism evidence="14">
    <name type="scientific">Pyramimonas obovata</name>
    <dbReference type="NCBI Taxonomy" id="1411642"/>
    <lineage>
        <taxon>Eukaryota</taxon>
        <taxon>Viridiplantae</taxon>
        <taxon>Chlorophyta</taxon>
        <taxon>Pyramimonadophyceae</taxon>
        <taxon>Pyramimonadales</taxon>
        <taxon>Pyramimonadaceae</taxon>
        <taxon>Pyramimonas</taxon>
        <taxon>Pyramimonas incertae sedis</taxon>
    </lineage>
</organism>
<dbReference type="PANTHER" id="PTHR43550:SF3">
    <property type="entry name" value="3-KETODIHYDROSPHINGOSINE REDUCTASE"/>
    <property type="match status" value="1"/>
</dbReference>
<keyword evidence="6" id="KW-0521">NADP</keyword>
<dbReference type="GO" id="GO:0030148">
    <property type="term" value="P:sphingolipid biosynthetic process"/>
    <property type="evidence" value="ECO:0007669"/>
    <property type="project" value="InterPro"/>
</dbReference>
<dbReference type="Pfam" id="PF00106">
    <property type="entry name" value="adh_short"/>
    <property type="match status" value="1"/>
</dbReference>
<dbReference type="InterPro" id="IPR045022">
    <property type="entry name" value="KDSR-like"/>
</dbReference>
<dbReference type="InterPro" id="IPR020904">
    <property type="entry name" value="Sc_DH/Rdtase_CS"/>
</dbReference>
<dbReference type="AlphaFoldDB" id="A0A7S0RQF0"/>